<dbReference type="RefSeq" id="WP_254291198.1">
    <property type="nucleotide sequence ID" value="NZ_JAMLDX010000001.1"/>
</dbReference>
<feature type="domain" description="Acyl-CoA oxidase/dehydrogenase middle" evidence="13">
    <location>
        <begin position="163"/>
        <end position="271"/>
    </location>
</feature>
<evidence type="ECO:0000259" key="14">
    <source>
        <dbReference type="Pfam" id="PF02771"/>
    </source>
</evidence>
<proteinExistence type="inferred from homology"/>
<name>A0A9X2KJ96_9SPHN</name>
<dbReference type="Pfam" id="PF02771">
    <property type="entry name" value="Acyl-CoA_dh_N"/>
    <property type="match status" value="1"/>
</dbReference>
<dbReference type="FunFam" id="2.40.110.10:FF:000031">
    <property type="entry name" value="Acyl-CoA dehydrogenase, putative"/>
    <property type="match status" value="1"/>
</dbReference>
<feature type="domain" description="Acyl-CoA dehydrogenase/oxidase N-terminal" evidence="14">
    <location>
        <begin position="80"/>
        <end position="158"/>
    </location>
</feature>
<dbReference type="PANTHER" id="PTHR42803:SF1">
    <property type="entry name" value="BROAD-SPECIFICITY LINEAR ACYL-COA DEHYDROGENASE FADE5"/>
    <property type="match status" value="1"/>
</dbReference>
<comment type="cofactor">
    <cofactor evidence="1 10">
        <name>FAD</name>
        <dbReference type="ChEBI" id="CHEBI:57692"/>
    </cofactor>
</comment>
<dbReference type="InterPro" id="IPR013786">
    <property type="entry name" value="AcylCoA_DH/ox_N"/>
</dbReference>
<dbReference type="Gene3D" id="2.40.110.10">
    <property type="entry name" value="Butyryl-CoA Dehydrogenase, subunit A, domain 2"/>
    <property type="match status" value="1"/>
</dbReference>
<evidence type="ECO:0000256" key="3">
    <source>
        <dbReference type="ARBA" id="ARBA00022630"/>
    </source>
</evidence>
<keyword evidence="4 10" id="KW-0274">FAD</keyword>
<evidence type="ECO:0000256" key="11">
    <source>
        <dbReference type="SAM" id="Phobius"/>
    </source>
</evidence>
<dbReference type="InterPro" id="IPR037069">
    <property type="entry name" value="AcylCoA_DH/ox_N_sf"/>
</dbReference>
<dbReference type="InterPro" id="IPR009075">
    <property type="entry name" value="AcylCo_DH/oxidase_C"/>
</dbReference>
<keyword evidence="11" id="KW-1133">Transmembrane helix</keyword>
<comment type="similarity">
    <text evidence="2 10">Belongs to the acyl-CoA dehydrogenase family.</text>
</comment>
<evidence type="ECO:0000313" key="16">
    <source>
        <dbReference type="EMBL" id="MCP3729219.1"/>
    </source>
</evidence>
<dbReference type="InterPro" id="IPR046373">
    <property type="entry name" value="Acyl-CoA_Oxase/DH_mid-dom_sf"/>
</dbReference>
<dbReference type="SUPFAM" id="SSF47203">
    <property type="entry name" value="Acyl-CoA dehydrogenase C-terminal domain-like"/>
    <property type="match status" value="1"/>
</dbReference>
<dbReference type="Gene3D" id="1.20.140.10">
    <property type="entry name" value="Butyryl-CoA Dehydrogenase, subunit A, domain 3"/>
    <property type="match status" value="1"/>
</dbReference>
<protein>
    <recommendedName>
        <fullName evidence="9">3-methylmercaptopropionyl-CoA dehydrogenase</fullName>
        <ecNumber evidence="8">1.3.99.41</ecNumber>
    </recommendedName>
</protein>
<feature type="domain" description="Acetyl-CoA dehydrogenase-like C-terminal" evidence="15">
    <location>
        <begin position="476"/>
        <end position="593"/>
    </location>
</feature>
<evidence type="ECO:0000256" key="10">
    <source>
        <dbReference type="RuleBase" id="RU362125"/>
    </source>
</evidence>
<keyword evidence="5 10" id="KW-0560">Oxidoreductase</keyword>
<dbReference type="SUPFAM" id="SSF56645">
    <property type="entry name" value="Acyl-CoA dehydrogenase NM domain-like"/>
    <property type="match status" value="1"/>
</dbReference>
<dbReference type="EMBL" id="JAMLDX010000001">
    <property type="protein sequence ID" value="MCP3729219.1"/>
    <property type="molecule type" value="Genomic_DNA"/>
</dbReference>
<evidence type="ECO:0000259" key="13">
    <source>
        <dbReference type="Pfam" id="PF02770"/>
    </source>
</evidence>
<evidence type="ECO:0000256" key="6">
    <source>
        <dbReference type="ARBA" id="ARBA00051388"/>
    </source>
</evidence>
<organism evidence="16 17">
    <name type="scientific">Sphingomonas tagetis</name>
    <dbReference type="NCBI Taxonomy" id="2949092"/>
    <lineage>
        <taxon>Bacteria</taxon>
        <taxon>Pseudomonadati</taxon>
        <taxon>Pseudomonadota</taxon>
        <taxon>Alphaproteobacteria</taxon>
        <taxon>Sphingomonadales</taxon>
        <taxon>Sphingomonadaceae</taxon>
        <taxon>Sphingomonas</taxon>
    </lineage>
</organism>
<evidence type="ECO:0000259" key="15">
    <source>
        <dbReference type="Pfam" id="PF12806"/>
    </source>
</evidence>
<dbReference type="PANTHER" id="PTHR42803">
    <property type="entry name" value="ACYL-COA DEHYDROGENASE"/>
    <property type="match status" value="1"/>
</dbReference>
<dbReference type="Gene3D" id="1.10.540.10">
    <property type="entry name" value="Acyl-CoA dehydrogenase/oxidase, N-terminal domain"/>
    <property type="match status" value="1"/>
</dbReference>
<evidence type="ECO:0000256" key="9">
    <source>
        <dbReference type="ARBA" id="ARBA00069043"/>
    </source>
</evidence>
<keyword evidence="17" id="KW-1185">Reference proteome</keyword>
<evidence type="ECO:0000256" key="1">
    <source>
        <dbReference type="ARBA" id="ARBA00001974"/>
    </source>
</evidence>
<evidence type="ECO:0000256" key="4">
    <source>
        <dbReference type="ARBA" id="ARBA00022827"/>
    </source>
</evidence>
<evidence type="ECO:0000259" key="12">
    <source>
        <dbReference type="Pfam" id="PF00441"/>
    </source>
</evidence>
<evidence type="ECO:0000256" key="5">
    <source>
        <dbReference type="ARBA" id="ARBA00023002"/>
    </source>
</evidence>
<sequence length="600" mass="64113">MPQYTPPVRDTRFVLDRVLKIDRYANLPGFAAASPDVVNAVLEEGGRFVAEVLFPINHSGDQQGCTRNADGSVTTPDGFKEAYAQFVESGWGTLSAPEEFGGQGMPHVISTAFQEYMISSNMAFAMYPGLTHGAISSLLVKGSPEQQAKYLPKMISGEWSGTMNLTEPQCGTDLGLIKTRAEPQADGSWSITGTKIFISAGEHDLTSNIIHLVLAKTPGAPESSKGISLFVVPKFMVGDDGSLGERNAVSCGSIEHKMGIHGNSTCVMNYDGATGWLVGEEMKGLAAMFIMMNAARLGVGLQGLGVGEVAFQNAVQYAEDRRQGRALTGAAEPAEKADTLFVHPDVRRMLMEAKAMTEGLRALCLWGGLQVDLAHAAASEEERQLADDLVGLLTPVIKGVGTDAGYKIATDSQQVYGGHGYIAEWGMEQYVRDARIAMIYEGTNGVQAMDLVGRKLAQNGGRAVQALFRIVGEEVAVAKGQPELASFAEALEKANGQLQAATMWFMANGMKDPNQVAAGAYSYMQLMGIVAIGLMWLRMADAAVTALAEGGDDKAFLEAKLVTARFYAERIMPDAGALRRKIEGGAESIMALPPEMFRAA</sequence>
<dbReference type="InterPro" id="IPR009100">
    <property type="entry name" value="AcylCoA_DH/oxidase_NM_dom_sf"/>
</dbReference>
<dbReference type="InterPro" id="IPR025878">
    <property type="entry name" value="Acyl-CoA_dh-like_C_dom"/>
</dbReference>
<gene>
    <name evidence="16" type="ORF">M9978_02155</name>
</gene>
<evidence type="ECO:0000256" key="2">
    <source>
        <dbReference type="ARBA" id="ARBA00009347"/>
    </source>
</evidence>
<dbReference type="Pfam" id="PF12806">
    <property type="entry name" value="Acyl-CoA_dh_C"/>
    <property type="match status" value="1"/>
</dbReference>
<keyword evidence="11" id="KW-0472">Membrane</keyword>
<evidence type="ECO:0000256" key="8">
    <source>
        <dbReference type="ARBA" id="ARBA00066694"/>
    </source>
</evidence>
<comment type="function">
    <text evidence="7">Involved in the assimilation of dimethylsulphoniopropionate (DMSP), an important compound in the fixation of carbon in marine phytoplankton, by mediating the conversion of 3-(methylthio)propanoyl-CoA (MMPA-CoA) to 3-(methylthio)acryloyl-CoA (MTA-CoA).</text>
</comment>
<dbReference type="AlphaFoldDB" id="A0A9X2KJ96"/>
<evidence type="ECO:0000313" key="17">
    <source>
        <dbReference type="Proteomes" id="UP001139451"/>
    </source>
</evidence>
<feature type="domain" description="Acyl-CoA dehydrogenase/oxidase C-terminal" evidence="12">
    <location>
        <begin position="283"/>
        <end position="451"/>
    </location>
</feature>
<comment type="caution">
    <text evidence="16">The sequence shown here is derived from an EMBL/GenBank/DDBJ whole genome shotgun (WGS) entry which is preliminary data.</text>
</comment>
<dbReference type="Pfam" id="PF02770">
    <property type="entry name" value="Acyl-CoA_dh_M"/>
    <property type="match status" value="1"/>
</dbReference>
<dbReference type="GO" id="GO:0016627">
    <property type="term" value="F:oxidoreductase activity, acting on the CH-CH group of donors"/>
    <property type="evidence" value="ECO:0007669"/>
    <property type="project" value="InterPro"/>
</dbReference>
<dbReference type="InterPro" id="IPR036250">
    <property type="entry name" value="AcylCo_DH-like_C"/>
</dbReference>
<dbReference type="InterPro" id="IPR052166">
    <property type="entry name" value="Diverse_Acyl-CoA_DH"/>
</dbReference>
<evidence type="ECO:0000256" key="7">
    <source>
        <dbReference type="ARBA" id="ARBA00058683"/>
    </source>
</evidence>
<comment type="catalytic activity">
    <reaction evidence="6">
        <text>3-(methylsulfanyl)propanoyl-CoA + oxidized [electron-transfer flavoprotein] + H(+) = 3-(methylsulfanyl)acryloyl-CoA + reduced [electron-transfer flavoprotein]</text>
        <dbReference type="Rhea" id="RHEA:52612"/>
        <dbReference type="Rhea" id="RHEA-COMP:10685"/>
        <dbReference type="Rhea" id="RHEA-COMP:10686"/>
        <dbReference type="ChEBI" id="CHEBI:15378"/>
        <dbReference type="ChEBI" id="CHEBI:57692"/>
        <dbReference type="ChEBI" id="CHEBI:58307"/>
        <dbReference type="ChEBI" id="CHEBI:82815"/>
        <dbReference type="ChEBI" id="CHEBI:84994"/>
        <dbReference type="EC" id="1.3.99.41"/>
    </reaction>
    <physiologicalReaction direction="left-to-right" evidence="6">
        <dbReference type="Rhea" id="RHEA:52613"/>
    </physiologicalReaction>
</comment>
<dbReference type="Proteomes" id="UP001139451">
    <property type="component" value="Unassembled WGS sequence"/>
</dbReference>
<keyword evidence="11" id="KW-0812">Transmembrane</keyword>
<dbReference type="EC" id="1.3.99.41" evidence="8"/>
<dbReference type="InterPro" id="IPR006091">
    <property type="entry name" value="Acyl-CoA_Oxase/DH_mid-dom"/>
</dbReference>
<dbReference type="Pfam" id="PF00441">
    <property type="entry name" value="Acyl-CoA_dh_1"/>
    <property type="match status" value="1"/>
</dbReference>
<reference evidence="16" key="1">
    <citation type="submission" date="2022-05" db="EMBL/GenBank/DDBJ databases">
        <title>Sphingomonas sp. strain MG17 Genome sequencing and assembly.</title>
        <authorList>
            <person name="Kim I."/>
        </authorList>
    </citation>
    <scope>NUCLEOTIDE SEQUENCE</scope>
    <source>
        <strain evidence="16">MG17</strain>
    </source>
</reference>
<feature type="transmembrane region" description="Helical" evidence="11">
    <location>
        <begin position="520"/>
        <end position="537"/>
    </location>
</feature>
<keyword evidence="3 10" id="KW-0285">Flavoprotein</keyword>
<dbReference type="GO" id="GO:0050660">
    <property type="term" value="F:flavin adenine dinucleotide binding"/>
    <property type="evidence" value="ECO:0007669"/>
    <property type="project" value="InterPro"/>
</dbReference>
<accession>A0A9X2KJ96</accession>